<dbReference type="STRING" id="883114.HMPREF9709_00810"/>
<dbReference type="InterPro" id="IPR001991">
    <property type="entry name" value="Na-dicarboxylate_symporter"/>
</dbReference>
<comment type="caution">
    <text evidence="9">The sequence shown here is derived from an EMBL/GenBank/DDBJ whole genome shotgun (WGS) entry which is preliminary data.</text>
</comment>
<evidence type="ECO:0000256" key="8">
    <source>
        <dbReference type="SAM" id="Phobius"/>
    </source>
</evidence>
<accession>H3NN99</accession>
<feature type="transmembrane region" description="Helical" evidence="8">
    <location>
        <begin position="359"/>
        <end position="381"/>
    </location>
</feature>
<keyword evidence="10" id="KW-1185">Reference proteome</keyword>
<evidence type="ECO:0000256" key="1">
    <source>
        <dbReference type="ARBA" id="ARBA00004651"/>
    </source>
</evidence>
<evidence type="ECO:0000313" key="10">
    <source>
        <dbReference type="Proteomes" id="UP000004191"/>
    </source>
</evidence>
<evidence type="ECO:0000256" key="2">
    <source>
        <dbReference type="ARBA" id="ARBA00022448"/>
    </source>
</evidence>
<dbReference type="FunFam" id="1.10.3860.10:FF:000001">
    <property type="entry name" value="C4-dicarboxylate transport protein"/>
    <property type="match status" value="1"/>
</dbReference>
<dbReference type="PRINTS" id="PR00173">
    <property type="entry name" value="EDTRNSPORT"/>
</dbReference>
<dbReference type="Pfam" id="PF00375">
    <property type="entry name" value="SDF"/>
    <property type="match status" value="1"/>
</dbReference>
<dbReference type="GO" id="GO:0015293">
    <property type="term" value="F:symporter activity"/>
    <property type="evidence" value="ECO:0007669"/>
    <property type="project" value="UniProtKB-KW"/>
</dbReference>
<evidence type="ECO:0000256" key="6">
    <source>
        <dbReference type="ARBA" id="ARBA00022989"/>
    </source>
</evidence>
<feature type="transmembrane region" description="Helical" evidence="8">
    <location>
        <begin position="44"/>
        <end position="69"/>
    </location>
</feature>
<proteinExistence type="predicted"/>
<feature type="transmembrane region" description="Helical" evidence="8">
    <location>
        <begin position="12"/>
        <end position="32"/>
    </location>
</feature>
<evidence type="ECO:0000256" key="7">
    <source>
        <dbReference type="ARBA" id="ARBA00023136"/>
    </source>
</evidence>
<name>H3NN99_9FIRM</name>
<dbReference type="InterPro" id="IPR036458">
    <property type="entry name" value="Na:dicarbo_symporter_sf"/>
</dbReference>
<keyword evidence="2" id="KW-0813">Transport</keyword>
<dbReference type="GO" id="GO:0005886">
    <property type="term" value="C:plasma membrane"/>
    <property type="evidence" value="ECO:0007669"/>
    <property type="project" value="UniProtKB-SubCell"/>
</dbReference>
<keyword evidence="7 8" id="KW-0472">Membrane</keyword>
<keyword evidence="5" id="KW-0769">Symport</keyword>
<dbReference type="Gene3D" id="1.10.3860.10">
    <property type="entry name" value="Sodium:dicarboxylate symporter"/>
    <property type="match status" value="1"/>
</dbReference>
<dbReference type="PANTHER" id="PTHR42865">
    <property type="entry name" value="PROTON/GLUTAMATE-ASPARTATE SYMPORTER"/>
    <property type="match status" value="1"/>
</dbReference>
<dbReference type="OrthoDB" id="9768885at2"/>
<dbReference type="PATRIC" id="fig|883114.3.peg.802"/>
<reference evidence="9 10" key="1">
    <citation type="submission" date="2012-01" db="EMBL/GenBank/DDBJ databases">
        <title>The Genome Sequence of Helcococcus kunzii ATCC 51366.</title>
        <authorList>
            <consortium name="The Broad Institute Genome Sequencing Platform"/>
            <person name="Earl A."/>
            <person name="Ward D."/>
            <person name="Feldgarden M."/>
            <person name="Gevers D."/>
            <person name="Huys G."/>
            <person name="Young S.K."/>
            <person name="Zeng Q."/>
            <person name="Gargeya S."/>
            <person name="Fitzgerald M."/>
            <person name="Haas B."/>
            <person name="Abouelleil A."/>
            <person name="Alvarado L."/>
            <person name="Arachchi H.M."/>
            <person name="Berlin A."/>
            <person name="Chapman S.B."/>
            <person name="Gearin G."/>
            <person name="Goldberg J."/>
            <person name="Griggs A."/>
            <person name="Gujja S."/>
            <person name="Hansen M."/>
            <person name="Heiman D."/>
            <person name="Howarth C."/>
            <person name="Larimer J."/>
            <person name="Lui A."/>
            <person name="MacDonald P.J.P."/>
            <person name="McCowen C."/>
            <person name="Montmayeur A."/>
            <person name="Murphy C."/>
            <person name="Neiman D."/>
            <person name="Pearson M."/>
            <person name="Priest M."/>
            <person name="Roberts A."/>
            <person name="Saif S."/>
            <person name="Shea T."/>
            <person name="Sisk P."/>
            <person name="Stolte C."/>
            <person name="Sykes S."/>
            <person name="Wortman J."/>
            <person name="Nusbaum C."/>
            <person name="Birren B."/>
        </authorList>
    </citation>
    <scope>NUCLEOTIDE SEQUENCE [LARGE SCALE GENOMIC DNA]</scope>
    <source>
        <strain evidence="9 10">ATCC 51366</strain>
    </source>
</reference>
<sequence>MKKLKKRSITFYIFLGLILGALTGVLMHYFVPASTLRDKYIIDGVFYIVGQAFMRLLQMLVVPLVFFSLSTGALAMGDTASLGRVGIKTLLMYLFTTASAIALALFIAKIINPGVGISLSSAAEQSPEIGNAPSFKETILNIIPTNPIAALANGEMLQVIVFALLVGIIVGQLPQKLSTFSNFLEEGNDLMMRMTSIVMKFAPLGIFALISRTFAQLGFDTFLPMLTYMVSVLLGLVAQVIVVYIPMLIILTRLNPMPLFRKIVPVATFGFSSASSGATIPVTLKQTDEMGIPRKISAFTIPLGATVNMDGTAIMQGVAVIFVANAYGIPLTMSDFMTVIFTATLASVGAAGVPGVGLITLSMVLSSVGLPVEGIAMIMGIDRILDMARTAINIIGDVIVTLICAKTEKQLDEKQYYSSVTVDANEEF</sequence>
<dbReference type="PANTHER" id="PTHR42865:SF7">
    <property type="entry name" value="PROTON_GLUTAMATE-ASPARTATE SYMPORTER"/>
    <property type="match status" value="1"/>
</dbReference>
<keyword evidence="4 8" id="KW-0812">Transmembrane</keyword>
<dbReference type="eggNOG" id="COG1301">
    <property type="taxonomic scope" value="Bacteria"/>
</dbReference>
<feature type="transmembrane region" description="Helical" evidence="8">
    <location>
        <begin position="194"/>
        <end position="214"/>
    </location>
</feature>
<dbReference type="GeneID" id="96998811"/>
<dbReference type="GO" id="GO:0006835">
    <property type="term" value="P:dicarboxylic acid transport"/>
    <property type="evidence" value="ECO:0007669"/>
    <property type="project" value="TreeGrafter"/>
</dbReference>
<gene>
    <name evidence="9" type="ORF">HMPREF9709_00810</name>
</gene>
<comment type="subcellular location">
    <subcellularLocation>
        <location evidence="1">Cell membrane</location>
        <topology evidence="1">Multi-pass membrane protein</topology>
    </subcellularLocation>
</comment>
<keyword evidence="3" id="KW-1003">Cell membrane</keyword>
<dbReference type="EMBL" id="AGEI01000020">
    <property type="protein sequence ID" value="EHR34503.1"/>
    <property type="molecule type" value="Genomic_DNA"/>
</dbReference>
<dbReference type="AlphaFoldDB" id="H3NN99"/>
<feature type="transmembrane region" description="Helical" evidence="8">
    <location>
        <begin position="90"/>
        <end position="111"/>
    </location>
</feature>
<organism evidence="9 10">
    <name type="scientific">Helcococcus kunzii ATCC 51366</name>
    <dbReference type="NCBI Taxonomy" id="883114"/>
    <lineage>
        <taxon>Bacteria</taxon>
        <taxon>Bacillati</taxon>
        <taxon>Bacillota</taxon>
        <taxon>Tissierellia</taxon>
        <taxon>Tissierellales</taxon>
        <taxon>Peptoniphilaceae</taxon>
        <taxon>Helcococcus</taxon>
    </lineage>
</organism>
<feature type="transmembrane region" description="Helical" evidence="8">
    <location>
        <begin position="156"/>
        <end position="173"/>
    </location>
</feature>
<evidence type="ECO:0000256" key="3">
    <source>
        <dbReference type="ARBA" id="ARBA00022475"/>
    </source>
</evidence>
<evidence type="ECO:0000256" key="4">
    <source>
        <dbReference type="ARBA" id="ARBA00022692"/>
    </source>
</evidence>
<feature type="transmembrane region" description="Helical" evidence="8">
    <location>
        <begin position="226"/>
        <end position="251"/>
    </location>
</feature>
<evidence type="ECO:0000256" key="5">
    <source>
        <dbReference type="ARBA" id="ARBA00022847"/>
    </source>
</evidence>
<evidence type="ECO:0000313" key="9">
    <source>
        <dbReference type="EMBL" id="EHR34503.1"/>
    </source>
</evidence>
<dbReference type="RefSeq" id="WP_005398185.1">
    <property type="nucleotide sequence ID" value="NZ_JH601088.1"/>
</dbReference>
<protein>
    <submittedName>
        <fullName evidence="9">Uncharacterized protein</fullName>
    </submittedName>
</protein>
<keyword evidence="6 8" id="KW-1133">Transmembrane helix</keyword>
<dbReference type="HOGENOM" id="CLU_019375_7_1_9"/>
<dbReference type="SUPFAM" id="SSF118215">
    <property type="entry name" value="Proton glutamate symport protein"/>
    <property type="match status" value="1"/>
</dbReference>
<dbReference type="Proteomes" id="UP000004191">
    <property type="component" value="Unassembled WGS sequence"/>
</dbReference>